<dbReference type="Proteomes" id="UP000321261">
    <property type="component" value="Unassembled WGS sequence"/>
</dbReference>
<protein>
    <submittedName>
        <fullName evidence="2">DNA-binding MarR family transcriptional regulator</fullName>
    </submittedName>
</protein>
<dbReference type="GO" id="GO:0006950">
    <property type="term" value="P:response to stress"/>
    <property type="evidence" value="ECO:0007669"/>
    <property type="project" value="TreeGrafter"/>
</dbReference>
<dbReference type="Pfam" id="PF01047">
    <property type="entry name" value="MarR"/>
    <property type="match status" value="1"/>
</dbReference>
<dbReference type="InterPro" id="IPR000835">
    <property type="entry name" value="HTH_MarR-typ"/>
</dbReference>
<dbReference type="InterPro" id="IPR039422">
    <property type="entry name" value="MarR/SlyA-like"/>
</dbReference>
<feature type="domain" description="HTH marR-type" evidence="1">
    <location>
        <begin position="7"/>
        <end position="145"/>
    </location>
</feature>
<gene>
    <name evidence="2" type="ORF">FHX44_114544</name>
</gene>
<proteinExistence type="predicted"/>
<dbReference type="GO" id="GO:0003700">
    <property type="term" value="F:DNA-binding transcription factor activity"/>
    <property type="evidence" value="ECO:0007669"/>
    <property type="project" value="InterPro"/>
</dbReference>
<dbReference type="RefSeq" id="WP_170308991.1">
    <property type="nucleotide sequence ID" value="NZ_VIWU01000001.1"/>
</dbReference>
<dbReference type="PANTHER" id="PTHR33164">
    <property type="entry name" value="TRANSCRIPTIONAL REGULATOR, MARR FAMILY"/>
    <property type="match status" value="1"/>
</dbReference>
<evidence type="ECO:0000313" key="3">
    <source>
        <dbReference type="Proteomes" id="UP000321261"/>
    </source>
</evidence>
<dbReference type="InterPro" id="IPR036390">
    <property type="entry name" value="WH_DNA-bd_sf"/>
</dbReference>
<evidence type="ECO:0000259" key="1">
    <source>
        <dbReference type="PROSITE" id="PS50995"/>
    </source>
</evidence>
<accession>A0A561SUT5</accession>
<dbReference type="SMART" id="SM00347">
    <property type="entry name" value="HTH_MARR"/>
    <property type="match status" value="1"/>
</dbReference>
<dbReference type="GO" id="GO:0003677">
    <property type="term" value="F:DNA binding"/>
    <property type="evidence" value="ECO:0007669"/>
    <property type="project" value="UniProtKB-KW"/>
</dbReference>
<keyword evidence="3" id="KW-1185">Reference proteome</keyword>
<dbReference type="PANTHER" id="PTHR33164:SF43">
    <property type="entry name" value="HTH-TYPE TRANSCRIPTIONAL REPRESSOR YETL"/>
    <property type="match status" value="1"/>
</dbReference>
<dbReference type="PROSITE" id="PS50995">
    <property type="entry name" value="HTH_MARR_2"/>
    <property type="match status" value="1"/>
</dbReference>
<evidence type="ECO:0000313" key="2">
    <source>
        <dbReference type="EMBL" id="TWF78621.1"/>
    </source>
</evidence>
<reference evidence="2 3" key="1">
    <citation type="submission" date="2019-06" db="EMBL/GenBank/DDBJ databases">
        <title>Sequencing the genomes of 1000 actinobacteria strains.</title>
        <authorList>
            <person name="Klenk H.-P."/>
        </authorList>
    </citation>
    <scope>NUCLEOTIDE SEQUENCE [LARGE SCALE GENOMIC DNA]</scope>
    <source>
        <strain evidence="2 3">DSM 45671</strain>
    </source>
</reference>
<comment type="caution">
    <text evidence="2">The sequence shown here is derived from an EMBL/GenBank/DDBJ whole genome shotgun (WGS) entry which is preliminary data.</text>
</comment>
<dbReference type="EMBL" id="VIWU01000001">
    <property type="protein sequence ID" value="TWF78621.1"/>
    <property type="molecule type" value="Genomic_DNA"/>
</dbReference>
<name>A0A561SUT5_9PSEU</name>
<dbReference type="Gene3D" id="1.10.10.10">
    <property type="entry name" value="Winged helix-like DNA-binding domain superfamily/Winged helix DNA-binding domain"/>
    <property type="match status" value="1"/>
</dbReference>
<dbReference type="InterPro" id="IPR036388">
    <property type="entry name" value="WH-like_DNA-bd_sf"/>
</dbReference>
<sequence length="148" mass="15453">MHTGPATEPLDRLLVRTGLALQRVTRKAAAAHGLSATALDVLAALVELDEREELSHRDLAGYLRLAPATLTPVLDGLEAEGALNRVRDAADRRVVRVSITAHGRERHAAAAAGVAAAVAALPEPASDHAAVIRAHLVGLLDAIERAVP</sequence>
<dbReference type="SUPFAM" id="SSF46785">
    <property type="entry name" value="Winged helix' DNA-binding domain"/>
    <property type="match status" value="1"/>
</dbReference>
<organism evidence="2 3">
    <name type="scientific">Pseudonocardia hierapolitana</name>
    <dbReference type="NCBI Taxonomy" id="1128676"/>
    <lineage>
        <taxon>Bacteria</taxon>
        <taxon>Bacillati</taxon>
        <taxon>Actinomycetota</taxon>
        <taxon>Actinomycetes</taxon>
        <taxon>Pseudonocardiales</taxon>
        <taxon>Pseudonocardiaceae</taxon>
        <taxon>Pseudonocardia</taxon>
    </lineage>
</organism>
<dbReference type="AlphaFoldDB" id="A0A561SUT5"/>
<keyword evidence="2" id="KW-0238">DNA-binding</keyword>